<dbReference type="GO" id="GO:0046872">
    <property type="term" value="F:metal ion binding"/>
    <property type="evidence" value="ECO:0007669"/>
    <property type="project" value="UniProtKB-KW"/>
</dbReference>
<organism evidence="7">
    <name type="scientific">marine metagenome</name>
    <dbReference type="NCBI Taxonomy" id="408172"/>
    <lineage>
        <taxon>unclassified sequences</taxon>
        <taxon>metagenomes</taxon>
        <taxon>ecological metagenomes</taxon>
    </lineage>
</organism>
<evidence type="ECO:0000256" key="6">
    <source>
        <dbReference type="ARBA" id="ARBA00023004"/>
    </source>
</evidence>
<dbReference type="Gene3D" id="3.90.45.10">
    <property type="entry name" value="Peptide deformylase"/>
    <property type="match status" value="1"/>
</dbReference>
<keyword evidence="4" id="KW-0378">Hydrolase</keyword>
<dbReference type="AlphaFoldDB" id="A0A382YVV8"/>
<comment type="cofactor">
    <cofactor evidence="1">
        <name>Fe(2+)</name>
        <dbReference type="ChEBI" id="CHEBI:29033"/>
    </cofactor>
</comment>
<proteinExistence type="inferred from homology"/>
<dbReference type="PANTHER" id="PTHR10458:SF22">
    <property type="entry name" value="PEPTIDE DEFORMYLASE"/>
    <property type="match status" value="1"/>
</dbReference>
<keyword evidence="6" id="KW-0408">Iron</keyword>
<evidence type="ECO:0000256" key="1">
    <source>
        <dbReference type="ARBA" id="ARBA00001954"/>
    </source>
</evidence>
<dbReference type="PIRSF" id="PIRSF004749">
    <property type="entry name" value="Pep_def"/>
    <property type="match status" value="1"/>
</dbReference>
<evidence type="ECO:0000256" key="2">
    <source>
        <dbReference type="ARBA" id="ARBA00010759"/>
    </source>
</evidence>
<dbReference type="NCBIfam" id="TIGR00079">
    <property type="entry name" value="pept_deformyl"/>
    <property type="match status" value="1"/>
</dbReference>
<dbReference type="NCBIfam" id="NF001159">
    <property type="entry name" value="PRK00150.1-3"/>
    <property type="match status" value="1"/>
</dbReference>
<dbReference type="GO" id="GO:0042586">
    <property type="term" value="F:peptide deformylase activity"/>
    <property type="evidence" value="ECO:0007669"/>
    <property type="project" value="InterPro"/>
</dbReference>
<accession>A0A382YVV8</accession>
<sequence>MILNILKYPDKRLRTIAKPVVSVDETIKQQVKDMFETMYEAPGIGLAATQVNFHQRIIVIDISDQCNEPICLINPEIIEKSGEIQWEEGCLSVPDYYENVIRANDIKVQALNQHGKTFELEASEMLSVCIQHEIDHLNGILFVDHLSKLKQKRLKKKTEKKVTKL</sequence>
<protein>
    <recommendedName>
        <fullName evidence="8">Peptide deformylase</fullName>
    </recommendedName>
</protein>
<keyword evidence="3" id="KW-0479">Metal-binding</keyword>
<dbReference type="PANTHER" id="PTHR10458">
    <property type="entry name" value="PEPTIDE DEFORMYLASE"/>
    <property type="match status" value="1"/>
</dbReference>
<dbReference type="PRINTS" id="PR01576">
    <property type="entry name" value="PDEFORMYLASE"/>
</dbReference>
<dbReference type="SUPFAM" id="SSF56420">
    <property type="entry name" value="Peptide deformylase"/>
    <property type="match status" value="1"/>
</dbReference>
<dbReference type="CDD" id="cd00487">
    <property type="entry name" value="Pep_deformylase"/>
    <property type="match status" value="1"/>
</dbReference>
<dbReference type="HAMAP" id="MF_00163">
    <property type="entry name" value="Pep_deformylase"/>
    <property type="match status" value="1"/>
</dbReference>
<dbReference type="InterPro" id="IPR023635">
    <property type="entry name" value="Peptide_deformylase"/>
</dbReference>
<gene>
    <name evidence="7" type="ORF">METZ01_LOCUS439839</name>
</gene>
<comment type="similarity">
    <text evidence="2">Belongs to the polypeptide deformylase family.</text>
</comment>
<name>A0A382YVV8_9ZZZZ</name>
<evidence type="ECO:0000313" key="7">
    <source>
        <dbReference type="EMBL" id="SVD86985.1"/>
    </source>
</evidence>
<keyword evidence="5" id="KW-0648">Protein biosynthesis</keyword>
<evidence type="ECO:0000256" key="5">
    <source>
        <dbReference type="ARBA" id="ARBA00022917"/>
    </source>
</evidence>
<evidence type="ECO:0000256" key="4">
    <source>
        <dbReference type="ARBA" id="ARBA00022801"/>
    </source>
</evidence>
<reference evidence="7" key="1">
    <citation type="submission" date="2018-05" db="EMBL/GenBank/DDBJ databases">
        <authorList>
            <person name="Lanie J.A."/>
            <person name="Ng W.-L."/>
            <person name="Kazmierczak K.M."/>
            <person name="Andrzejewski T.M."/>
            <person name="Davidsen T.M."/>
            <person name="Wayne K.J."/>
            <person name="Tettelin H."/>
            <person name="Glass J.I."/>
            <person name="Rusch D."/>
            <person name="Podicherti R."/>
            <person name="Tsui H.-C.T."/>
            <person name="Winkler M.E."/>
        </authorList>
    </citation>
    <scope>NUCLEOTIDE SEQUENCE</scope>
</reference>
<evidence type="ECO:0000256" key="3">
    <source>
        <dbReference type="ARBA" id="ARBA00022723"/>
    </source>
</evidence>
<dbReference type="GO" id="GO:0006412">
    <property type="term" value="P:translation"/>
    <property type="evidence" value="ECO:0007669"/>
    <property type="project" value="UniProtKB-KW"/>
</dbReference>
<dbReference type="FunFam" id="3.90.45.10:FF:000001">
    <property type="entry name" value="Peptide deformylase"/>
    <property type="match status" value="1"/>
</dbReference>
<dbReference type="EMBL" id="UINC01178683">
    <property type="protein sequence ID" value="SVD86985.1"/>
    <property type="molecule type" value="Genomic_DNA"/>
</dbReference>
<dbReference type="Pfam" id="PF01327">
    <property type="entry name" value="Pep_deformylase"/>
    <property type="match status" value="1"/>
</dbReference>
<dbReference type="InterPro" id="IPR036821">
    <property type="entry name" value="Peptide_deformylase_sf"/>
</dbReference>
<evidence type="ECO:0008006" key="8">
    <source>
        <dbReference type="Google" id="ProtNLM"/>
    </source>
</evidence>